<keyword evidence="2" id="KW-1185">Reference proteome</keyword>
<protein>
    <submittedName>
        <fullName evidence="1">Uncharacterized protein</fullName>
    </submittedName>
</protein>
<evidence type="ECO:0000313" key="1">
    <source>
        <dbReference type="EMBL" id="QOI90279.1"/>
    </source>
</evidence>
<evidence type="ECO:0000313" key="2">
    <source>
        <dbReference type="Proteomes" id="UP001162120"/>
    </source>
</evidence>
<proteinExistence type="predicted"/>
<name>A0A7L9AXI9_9VIRU</name>
<sequence length="104" mass="12542">MKHLTYIENIFHKFDIYKSIFVCKANHLNDYYHALRKYDYPVCKIINMHDFNNHISRVLLIDEYDVQNFSLIEPDLLLNEVNMVLCIDNTLKIKQLENVPHIFL</sequence>
<dbReference type="EMBL" id="MT663534">
    <property type="protein sequence ID" value="QOI90279.1"/>
    <property type="molecule type" value="Genomic_DNA"/>
</dbReference>
<gene>
    <name evidence="1" type="ORF">HWQ62_00142</name>
</gene>
<organism evidence="1 2">
    <name type="scientific">Pyramimonas orientalis virus 01B</name>
    <dbReference type="NCBI Taxonomy" id="3134525"/>
    <lineage>
        <taxon>Viruses</taxon>
        <taxon>Varidnaviria</taxon>
        <taxon>Bamfordvirae</taxon>
        <taxon>Nucleocytoviricota</taxon>
        <taxon>Megaviricetes</taxon>
        <taxon>Imitervirales</taxon>
        <taxon>Allomimiviridae</taxon>
        <taxon>Heliosvirus</taxon>
        <taxon>Heliosvirus raunefjordenense</taxon>
    </lineage>
</organism>
<reference evidence="1" key="1">
    <citation type="submission" date="2020-06" db="EMBL/GenBank/DDBJ databases">
        <title>Lateral gene transfer of anion-conducting channel rhodopsins between green algae and giant viruses.</title>
        <authorList>
            <person name="Rozenberg A."/>
            <person name="Oppermann J."/>
            <person name="Wietek J."/>
            <person name="Fernandez Lahore R.G."/>
            <person name="Sandaa R.-A."/>
            <person name="Bratbak G."/>
            <person name="Hegemann P."/>
            <person name="Beja O."/>
        </authorList>
    </citation>
    <scope>NUCLEOTIDE SEQUENCE</scope>
    <source>
        <strain evidence="1">01B</strain>
    </source>
</reference>
<dbReference type="Proteomes" id="UP001162120">
    <property type="component" value="Segment"/>
</dbReference>
<accession>A0A7L9AXI9</accession>